<comment type="similarity">
    <text evidence="2">Belongs to the class-I pyridoxal-phosphate-dependent aminotransferase family.</text>
</comment>
<comment type="caution">
    <text evidence="9">The sequence shown here is derived from an EMBL/GenBank/DDBJ whole genome shotgun (WGS) entry which is preliminary data.</text>
</comment>
<comment type="cofactor">
    <cofactor evidence="1">
        <name>pyridoxal 5'-phosphate</name>
        <dbReference type="ChEBI" id="CHEBI:597326"/>
    </cofactor>
</comment>
<keyword evidence="5 9" id="KW-0808">Transferase</keyword>
<dbReference type="GO" id="GO:0030170">
    <property type="term" value="F:pyridoxal phosphate binding"/>
    <property type="evidence" value="ECO:0007669"/>
    <property type="project" value="InterPro"/>
</dbReference>
<evidence type="ECO:0000256" key="4">
    <source>
        <dbReference type="ARBA" id="ARBA00022576"/>
    </source>
</evidence>
<dbReference type="PRINTS" id="PR00799">
    <property type="entry name" value="TRANSAMINASE"/>
</dbReference>
<keyword evidence="4 9" id="KW-0032">Aminotransferase</keyword>
<accession>A0A2U2AF64</accession>
<comment type="subunit">
    <text evidence="3">Homodimer.</text>
</comment>
<dbReference type="GO" id="GO:0033585">
    <property type="term" value="P:L-phenylalanine biosynthetic process from chorismate via phenylpyruvate"/>
    <property type="evidence" value="ECO:0007669"/>
    <property type="project" value="TreeGrafter"/>
</dbReference>
<dbReference type="FunFam" id="3.90.1150.10:FF:000001">
    <property type="entry name" value="Aspartate aminotransferase"/>
    <property type="match status" value="1"/>
</dbReference>
<dbReference type="Gene3D" id="3.90.1150.10">
    <property type="entry name" value="Aspartate Aminotransferase, domain 1"/>
    <property type="match status" value="1"/>
</dbReference>
<name>A0A2U2AF64_9GAMM</name>
<dbReference type="RefSeq" id="WP_109189188.1">
    <property type="nucleotide sequence ID" value="NZ_BMYA01000003.1"/>
</dbReference>
<dbReference type="GO" id="GO:0005829">
    <property type="term" value="C:cytosol"/>
    <property type="evidence" value="ECO:0007669"/>
    <property type="project" value="TreeGrafter"/>
</dbReference>
<evidence type="ECO:0000313" key="9">
    <source>
        <dbReference type="EMBL" id="PWD81295.1"/>
    </source>
</evidence>
<evidence type="ECO:0000256" key="7">
    <source>
        <dbReference type="SAM" id="Coils"/>
    </source>
</evidence>
<proteinExistence type="inferred from homology"/>
<dbReference type="OrthoDB" id="9766445at2"/>
<sequence length="398" mass="44539">MKLFNEVPLAPDDAILGVVEAYKKDPRDPKVNLSIGIYSDANGQVPILNAVKAAEKYLYEHPTPKVYLPMSGLGSYVDCVQKLLFPEDHALYQEKRLATVQSLGGTGALKVGADFLHKIVPNSTVYVSDPTWNNHIAIFEGAGFKVARYPYFDPETKGVAFDKFYQFMETLPANSIVILHACCHNPTGADLTTEQWQKVAKLFKERDLIPFLDMAYQGFSKGIREDVESIHIFAEQDIPVFIATSFSKSFSLYSERIGALTVITSDAKEQERITSQLKTMVRAIYSSPPSYGAQIVHYVLADPTLRASWEQELAEMRDRIKDMRAKFVKLLNSKQDKIDFEFINQQAGMFSYSGLNADQVEKMKKDYAIYTVGSGRICIAALNDQNIELAADAVVNVL</sequence>
<dbReference type="PANTHER" id="PTHR11879:SF37">
    <property type="entry name" value="AROMATIC-AMINO-ACID AMINOTRANSFERASE"/>
    <property type="match status" value="1"/>
</dbReference>
<dbReference type="InterPro" id="IPR000796">
    <property type="entry name" value="Asp_trans"/>
</dbReference>
<feature type="coiled-coil region" evidence="7">
    <location>
        <begin position="306"/>
        <end position="333"/>
    </location>
</feature>
<dbReference type="Proteomes" id="UP000245020">
    <property type="component" value="Unassembled WGS sequence"/>
</dbReference>
<dbReference type="InterPro" id="IPR004839">
    <property type="entry name" value="Aminotransferase_I/II_large"/>
</dbReference>
<organism evidence="9 10">
    <name type="scientific">Ignatzschineria ureiclastica</name>
    <dbReference type="NCBI Taxonomy" id="472582"/>
    <lineage>
        <taxon>Bacteria</taxon>
        <taxon>Pseudomonadati</taxon>
        <taxon>Pseudomonadota</taxon>
        <taxon>Gammaproteobacteria</taxon>
        <taxon>Cardiobacteriales</taxon>
        <taxon>Ignatzschineriaceae</taxon>
        <taxon>Ignatzschineria</taxon>
    </lineage>
</organism>
<keyword evidence="6" id="KW-0663">Pyridoxal phosphate</keyword>
<dbReference type="NCBIfam" id="NF006719">
    <property type="entry name" value="PRK09257.1"/>
    <property type="match status" value="1"/>
</dbReference>
<feature type="domain" description="Aminotransferase class I/classII large" evidence="8">
    <location>
        <begin position="29"/>
        <end position="394"/>
    </location>
</feature>
<evidence type="ECO:0000256" key="5">
    <source>
        <dbReference type="ARBA" id="ARBA00022679"/>
    </source>
</evidence>
<evidence type="ECO:0000256" key="6">
    <source>
        <dbReference type="ARBA" id="ARBA00022898"/>
    </source>
</evidence>
<dbReference type="GO" id="GO:0042802">
    <property type="term" value="F:identical protein binding"/>
    <property type="evidence" value="ECO:0007669"/>
    <property type="project" value="TreeGrafter"/>
</dbReference>
<keyword evidence="7" id="KW-0175">Coiled coil</keyword>
<dbReference type="CDD" id="cd00609">
    <property type="entry name" value="AAT_like"/>
    <property type="match status" value="1"/>
</dbReference>
<evidence type="ECO:0000256" key="1">
    <source>
        <dbReference type="ARBA" id="ARBA00001933"/>
    </source>
</evidence>
<dbReference type="SUPFAM" id="SSF53383">
    <property type="entry name" value="PLP-dependent transferases"/>
    <property type="match status" value="1"/>
</dbReference>
<dbReference type="PANTHER" id="PTHR11879">
    <property type="entry name" value="ASPARTATE AMINOTRANSFERASE"/>
    <property type="match status" value="1"/>
</dbReference>
<dbReference type="InterPro" id="IPR015422">
    <property type="entry name" value="PyrdxlP-dep_Trfase_small"/>
</dbReference>
<keyword evidence="10" id="KW-1185">Reference proteome</keyword>
<evidence type="ECO:0000256" key="3">
    <source>
        <dbReference type="ARBA" id="ARBA00011738"/>
    </source>
</evidence>
<dbReference type="InterPro" id="IPR015421">
    <property type="entry name" value="PyrdxlP-dep_Trfase_major"/>
</dbReference>
<dbReference type="GO" id="GO:0004838">
    <property type="term" value="F:L-tyrosine-2-oxoglutarate transaminase activity"/>
    <property type="evidence" value="ECO:0007669"/>
    <property type="project" value="TreeGrafter"/>
</dbReference>
<dbReference type="AlphaFoldDB" id="A0A2U2AF64"/>
<evidence type="ECO:0000259" key="8">
    <source>
        <dbReference type="Pfam" id="PF00155"/>
    </source>
</evidence>
<evidence type="ECO:0000256" key="2">
    <source>
        <dbReference type="ARBA" id="ARBA00007441"/>
    </source>
</evidence>
<dbReference type="FunFam" id="3.40.640.10:FF:000015">
    <property type="entry name" value="Aspartate aminotransferase"/>
    <property type="match status" value="1"/>
</dbReference>
<dbReference type="InterPro" id="IPR015424">
    <property type="entry name" value="PyrdxlP-dep_Trfase"/>
</dbReference>
<reference evidence="10" key="1">
    <citation type="submission" date="2018-05" db="EMBL/GenBank/DDBJ databases">
        <title>Ignatzschineria dubaiensis sp. nov., isolated from necrotic foot tissues of dromedaries (Camelus dromedarius) and associated maggots in Dubai, United Arab Emirates.</title>
        <authorList>
            <person name="Tsang C.C."/>
            <person name="Tang J.Y.M."/>
            <person name="Fong J.Y.H."/>
            <person name="Kinne J."/>
            <person name="Lee H.H."/>
            <person name="Joseph M."/>
            <person name="Jose S."/>
            <person name="Schuster R.K."/>
            <person name="Tang Y."/>
            <person name="Sivakumar S."/>
            <person name="Chen J.H.K."/>
            <person name="Teng J.L.L."/>
            <person name="Lau S.K.P."/>
            <person name="Wernery U."/>
            <person name="Woo P.C.Y."/>
        </authorList>
    </citation>
    <scope>NUCLEOTIDE SEQUENCE [LARGE SCALE GENOMIC DNA]</scope>
    <source>
        <strain evidence="10">KCTC 22644</strain>
    </source>
</reference>
<dbReference type="Gene3D" id="3.40.640.10">
    <property type="entry name" value="Type I PLP-dependent aspartate aminotransferase-like (Major domain)"/>
    <property type="match status" value="1"/>
</dbReference>
<dbReference type="Pfam" id="PF00155">
    <property type="entry name" value="Aminotran_1_2"/>
    <property type="match status" value="1"/>
</dbReference>
<protein>
    <submittedName>
        <fullName evidence="9">Aromatic amino acid aminotransferase</fullName>
    </submittedName>
</protein>
<evidence type="ECO:0000313" key="10">
    <source>
        <dbReference type="Proteomes" id="UP000245020"/>
    </source>
</evidence>
<dbReference type="EMBL" id="QEWQ01000003">
    <property type="protein sequence ID" value="PWD81295.1"/>
    <property type="molecule type" value="Genomic_DNA"/>
</dbReference>
<gene>
    <name evidence="9" type="ORF">DC083_05240</name>
</gene>